<dbReference type="SUPFAM" id="SSF52242">
    <property type="entry name" value="Cobalamin (vitamin B12)-binding domain"/>
    <property type="match status" value="1"/>
</dbReference>
<feature type="domain" description="B12-binding" evidence="1">
    <location>
        <begin position="92"/>
        <end position="223"/>
    </location>
</feature>
<reference evidence="2 3" key="1">
    <citation type="submission" date="2019-06" db="EMBL/GenBank/DDBJ databases">
        <title>Genome sequencing of plant associated microbes to promote plant fitness in Sorghum bicolor and Oryza sativa.</title>
        <authorList>
            <person name="Coleman-Derr D."/>
        </authorList>
    </citation>
    <scope>NUCLEOTIDE SEQUENCE [LARGE SCALE GENOMIC DNA]</scope>
    <source>
        <strain evidence="2 3">KV-663</strain>
    </source>
</reference>
<organism evidence="2 3">
    <name type="scientific">Humibacillus xanthopallidus</name>
    <dbReference type="NCBI Taxonomy" id="412689"/>
    <lineage>
        <taxon>Bacteria</taxon>
        <taxon>Bacillati</taxon>
        <taxon>Actinomycetota</taxon>
        <taxon>Actinomycetes</taxon>
        <taxon>Micrococcales</taxon>
        <taxon>Intrasporangiaceae</taxon>
        <taxon>Humibacillus</taxon>
    </lineage>
</organism>
<dbReference type="GO" id="GO:0046872">
    <property type="term" value="F:metal ion binding"/>
    <property type="evidence" value="ECO:0007669"/>
    <property type="project" value="InterPro"/>
</dbReference>
<dbReference type="InterPro" id="IPR036724">
    <property type="entry name" value="Cobalamin-bd_sf"/>
</dbReference>
<accession>A0A543I361</accession>
<dbReference type="AlphaFoldDB" id="A0A543I361"/>
<evidence type="ECO:0000259" key="1">
    <source>
        <dbReference type="PROSITE" id="PS51332"/>
    </source>
</evidence>
<dbReference type="CDD" id="cd02065">
    <property type="entry name" value="B12-binding_like"/>
    <property type="match status" value="1"/>
</dbReference>
<dbReference type="GO" id="GO:0031419">
    <property type="term" value="F:cobalamin binding"/>
    <property type="evidence" value="ECO:0007669"/>
    <property type="project" value="InterPro"/>
</dbReference>
<protein>
    <submittedName>
        <fullName evidence="2">Methanogenic corrinoid protein MtbC1</fullName>
    </submittedName>
</protein>
<evidence type="ECO:0000313" key="3">
    <source>
        <dbReference type="Proteomes" id="UP000316747"/>
    </source>
</evidence>
<dbReference type="InterPro" id="IPR036594">
    <property type="entry name" value="Meth_synthase_dom"/>
</dbReference>
<comment type="caution">
    <text evidence="2">The sequence shown here is derived from an EMBL/GenBank/DDBJ whole genome shotgun (WGS) entry which is preliminary data.</text>
</comment>
<dbReference type="Gene3D" id="1.10.1240.10">
    <property type="entry name" value="Methionine synthase domain"/>
    <property type="match status" value="1"/>
</dbReference>
<evidence type="ECO:0000313" key="2">
    <source>
        <dbReference type="EMBL" id="TQM64981.1"/>
    </source>
</evidence>
<dbReference type="RefSeq" id="WP_141842547.1">
    <property type="nucleotide sequence ID" value="NZ_VFPM01000001.1"/>
</dbReference>
<dbReference type="PROSITE" id="PS51332">
    <property type="entry name" value="B12_BINDING"/>
    <property type="match status" value="1"/>
</dbReference>
<dbReference type="OrthoDB" id="9800334at2"/>
<name>A0A543I361_9MICO</name>
<dbReference type="EMBL" id="VFPM01000001">
    <property type="protein sequence ID" value="TQM64981.1"/>
    <property type="molecule type" value="Genomic_DNA"/>
</dbReference>
<dbReference type="Gene3D" id="3.40.50.280">
    <property type="entry name" value="Cobalamin-binding domain"/>
    <property type="match status" value="1"/>
</dbReference>
<keyword evidence="3" id="KW-1185">Reference proteome</keyword>
<dbReference type="InterPro" id="IPR003759">
    <property type="entry name" value="Cbl-bd_cap"/>
</dbReference>
<proteinExistence type="predicted"/>
<dbReference type="Proteomes" id="UP000316747">
    <property type="component" value="Unassembled WGS sequence"/>
</dbReference>
<dbReference type="InterPro" id="IPR006158">
    <property type="entry name" value="Cobalamin-bd"/>
</dbReference>
<sequence>MSELDTSAQDWVDQLETTLESFDEAGGHRILGRVFEQLDVEDGLAHVVMPYLSQVGRRWEQGKIGVAQEHFASNVLRVRLSMMLHGERGGEGPVAVLACMPGEQHEFGLMAMALVLSRLDWQVCYLGASTPTAEVALAARTLRPGAVVLSAHRRTAFAAHGPALRALGRHTPVHIAGPGATQELASLCEAQLIIGDPVAGARALHETYVPSGARAHDDLTGDAAG</sequence>
<gene>
    <name evidence="2" type="ORF">FBY41_1363</name>
</gene>
<dbReference type="Pfam" id="PF02607">
    <property type="entry name" value="B12-binding_2"/>
    <property type="match status" value="1"/>
</dbReference>